<protein>
    <submittedName>
        <fullName evidence="1">Uncharacterized protein</fullName>
    </submittedName>
</protein>
<proteinExistence type="predicted"/>
<sequence length="550" mass="61616">MSSGEHREQQGFTRRINQTAEEWNASSSESSPVDFQLDPASIPGFRTGRYGLSAERMLIVDALSHVVQGGASGGGASPYPPDLQARDQQASLQQSDENSDVDLGARSLKRYNPAPPPITGLRQQERSWEWEGAISPRRRHSMFDTESGRTVKRSMYTTQTASVLDDSCLGFTDSKRLKLDHSARQSVEEEISGSFAAVGSEETFNQIEESKQFSQPDHEEEERLSMEVGIQSYEGSISTASDDPMRYETVKSRKRYRGVRQRPWGKWAAEIRDPKKAARVWLGTFDTAEDAARAYDAAAINFRGAKAKLNFPNISRREQFDSSMLNLNQSSLINPLSADWFQPQRNLSPAPEHERSAGNEPLFQCSLQLRQESDRNWWSLNRSSASSLPSQVSHSPPLPDYYSSYLNPQIPKFGLQPEPLQYSPPLQFSPLTAGPRWSSSLTSRPSDPRLPLTVSPVEASVTERNPLNAAAILQRDFQASTASAFQRHHLSVAPDHSLEIQGPYLSMGRQSDMSLDQMFSQPSTEALSSELQHIEDPYPSLSRDPRYHYK</sequence>
<keyword evidence="2" id="KW-1185">Reference proteome</keyword>
<dbReference type="EMBL" id="CM055100">
    <property type="protein sequence ID" value="KAJ7542886.1"/>
    <property type="molecule type" value="Genomic_DNA"/>
</dbReference>
<evidence type="ECO:0000313" key="1">
    <source>
        <dbReference type="EMBL" id="KAJ7542886.1"/>
    </source>
</evidence>
<organism evidence="1 2">
    <name type="scientific">Diphasiastrum complanatum</name>
    <name type="common">Issler's clubmoss</name>
    <name type="synonym">Lycopodium complanatum</name>
    <dbReference type="NCBI Taxonomy" id="34168"/>
    <lineage>
        <taxon>Eukaryota</taxon>
        <taxon>Viridiplantae</taxon>
        <taxon>Streptophyta</taxon>
        <taxon>Embryophyta</taxon>
        <taxon>Tracheophyta</taxon>
        <taxon>Lycopodiopsida</taxon>
        <taxon>Lycopodiales</taxon>
        <taxon>Lycopodiaceae</taxon>
        <taxon>Lycopodioideae</taxon>
        <taxon>Diphasiastrum</taxon>
    </lineage>
</organism>
<gene>
    <name evidence="1" type="ORF">O6H91_09G016100</name>
</gene>
<name>A0ACC2CLP5_DIPCM</name>
<dbReference type="Proteomes" id="UP001162992">
    <property type="component" value="Chromosome 9"/>
</dbReference>
<comment type="caution">
    <text evidence="1">The sequence shown here is derived from an EMBL/GenBank/DDBJ whole genome shotgun (WGS) entry which is preliminary data.</text>
</comment>
<reference evidence="2" key="1">
    <citation type="journal article" date="2024" name="Proc. Natl. Acad. Sci. U.S.A.">
        <title>Extraordinary preservation of gene collinearity over three hundred million years revealed in homosporous lycophytes.</title>
        <authorList>
            <person name="Li C."/>
            <person name="Wickell D."/>
            <person name="Kuo L.Y."/>
            <person name="Chen X."/>
            <person name="Nie B."/>
            <person name="Liao X."/>
            <person name="Peng D."/>
            <person name="Ji J."/>
            <person name="Jenkins J."/>
            <person name="Williams M."/>
            <person name="Shu S."/>
            <person name="Plott C."/>
            <person name="Barry K."/>
            <person name="Rajasekar S."/>
            <person name="Grimwood J."/>
            <person name="Han X."/>
            <person name="Sun S."/>
            <person name="Hou Z."/>
            <person name="He W."/>
            <person name="Dai G."/>
            <person name="Sun C."/>
            <person name="Schmutz J."/>
            <person name="Leebens-Mack J.H."/>
            <person name="Li F.W."/>
            <person name="Wang L."/>
        </authorList>
    </citation>
    <scope>NUCLEOTIDE SEQUENCE [LARGE SCALE GENOMIC DNA]</scope>
    <source>
        <strain evidence="2">cv. PW_Plant_1</strain>
    </source>
</reference>
<accession>A0ACC2CLP5</accession>
<evidence type="ECO:0000313" key="2">
    <source>
        <dbReference type="Proteomes" id="UP001162992"/>
    </source>
</evidence>